<evidence type="ECO:0008006" key="4">
    <source>
        <dbReference type="Google" id="ProtNLM"/>
    </source>
</evidence>
<sequence length="345" mass="37551">MFKLKGIAVAVLIVNCSISFSGSMGPICEPGKVKIPCGTKAWSFGGTALYLQPSFGGNGLGYTAYSNYSGNDNNGVFIGTSGAPNQMVNIGPKWGWGFQINGTYQFKANDLVVNWYHLNSHNKGNFPIGYAFAGNNDGFYASEFQVRTNWDEVDIEFGQHLQLAGNRLLRLHAGAEFGRIKNQFGNISLLHPTSVVAYTTTDTLSYNGFGPRLGIDLGYMLGDSVGLYAKMAGSMLIGTAKQRNSGYQNYPYPNNPISPFVTGNYIQSLNGVVVPELAAKLGAQYDWRFEQNILSFDIGYMWMNYLNSIISYTGNGIVFANVGNNSTANFNLNGMYLGLKLTGNT</sequence>
<dbReference type="EMBL" id="JADWVN010000004">
    <property type="protein sequence ID" value="MBL7525213.1"/>
    <property type="molecule type" value="Genomic_DNA"/>
</dbReference>
<proteinExistence type="predicted"/>
<name>A0ABS1W781_9GAMM</name>
<reference evidence="2 3" key="1">
    <citation type="submission" date="2020-12" db="EMBL/GenBank/DDBJ databases">
        <title>WGS of Legionella: environmental sample.</title>
        <authorList>
            <person name="Cristino S."/>
            <person name="Girolamini L."/>
            <person name="Salaris S."/>
            <person name="Pascale M.R."/>
            <person name="Mazzotta M."/>
            <person name="Orsini M."/>
            <person name="Grottola A."/>
        </authorList>
    </citation>
    <scope>NUCLEOTIDE SEQUENCE [LARGE SCALE GENOMIC DNA]</scope>
    <source>
        <strain evidence="2 3">30cs62</strain>
    </source>
</reference>
<evidence type="ECO:0000313" key="3">
    <source>
        <dbReference type="Proteomes" id="UP000809910"/>
    </source>
</evidence>
<keyword evidence="3" id="KW-1185">Reference proteome</keyword>
<evidence type="ECO:0000256" key="1">
    <source>
        <dbReference type="SAM" id="SignalP"/>
    </source>
</evidence>
<organism evidence="2 3">
    <name type="scientific">Legionella bononiensis</name>
    <dbReference type="NCBI Taxonomy" id="2793102"/>
    <lineage>
        <taxon>Bacteria</taxon>
        <taxon>Pseudomonadati</taxon>
        <taxon>Pseudomonadota</taxon>
        <taxon>Gammaproteobacteria</taxon>
        <taxon>Legionellales</taxon>
        <taxon>Legionellaceae</taxon>
        <taxon>Legionella</taxon>
    </lineage>
</organism>
<protein>
    <recommendedName>
        <fullName evidence="4">Major outer membrane protein</fullName>
    </recommendedName>
</protein>
<dbReference type="Proteomes" id="UP000809910">
    <property type="component" value="Unassembled WGS sequence"/>
</dbReference>
<feature type="chain" id="PRO_5046227557" description="Major outer membrane protein" evidence="1">
    <location>
        <begin position="22"/>
        <end position="345"/>
    </location>
</feature>
<dbReference type="RefSeq" id="WP_203112566.1">
    <property type="nucleotide sequence ID" value="NZ_JADOBG010000022.1"/>
</dbReference>
<dbReference type="Pfam" id="PF05150">
    <property type="entry name" value="Legionella_OMP"/>
    <property type="match status" value="1"/>
</dbReference>
<feature type="signal peptide" evidence="1">
    <location>
        <begin position="1"/>
        <end position="21"/>
    </location>
</feature>
<dbReference type="InterPro" id="IPR007825">
    <property type="entry name" value="Major_OMP_Legionella"/>
</dbReference>
<accession>A0ABS1W781</accession>
<gene>
    <name evidence="2" type="ORF">I5282_01340</name>
</gene>
<evidence type="ECO:0000313" key="2">
    <source>
        <dbReference type="EMBL" id="MBL7525213.1"/>
    </source>
</evidence>
<keyword evidence="1" id="KW-0732">Signal</keyword>
<comment type="caution">
    <text evidence="2">The sequence shown here is derived from an EMBL/GenBank/DDBJ whole genome shotgun (WGS) entry which is preliminary data.</text>
</comment>